<dbReference type="Gene3D" id="2.60.200.20">
    <property type="match status" value="1"/>
</dbReference>
<dbReference type="PROSITE" id="PS50006">
    <property type="entry name" value="FHA_DOMAIN"/>
    <property type="match status" value="1"/>
</dbReference>
<evidence type="ECO:0000259" key="2">
    <source>
        <dbReference type="PROSITE" id="PS50006"/>
    </source>
</evidence>
<protein>
    <recommendedName>
        <fullName evidence="2">FHA domain-containing protein</fullName>
    </recommendedName>
</protein>
<dbReference type="Proteomes" id="UP001501570">
    <property type="component" value="Unassembled WGS sequence"/>
</dbReference>
<evidence type="ECO:0000313" key="3">
    <source>
        <dbReference type="EMBL" id="GAA5199332.1"/>
    </source>
</evidence>
<dbReference type="SUPFAM" id="SSF49879">
    <property type="entry name" value="SMAD/FHA domain"/>
    <property type="match status" value="1"/>
</dbReference>
<dbReference type="EMBL" id="BAABJQ010000037">
    <property type="protein sequence ID" value="GAA5199332.1"/>
    <property type="molecule type" value="Genomic_DNA"/>
</dbReference>
<sequence length="205" mass="21726">MTLMSESRFGFVGQALPDERLSRSQEADRVSVPCPVCGRPCTGRSCPGCDHDLLSGKPTAPHPRAGLTGLGWVAVAQSDPDYYETVTATGDLEAPRVPFPRDWTPRYFALDGDRAWIGRRGKSRSHRPEIDLGGSPSDPGVSRLHALLLALPAGGWALMDPGSATGTTVNDAPTPIPVDALVPVGAGDRIHLGAWTTIALQWVGP</sequence>
<keyword evidence="4" id="KW-1185">Reference proteome</keyword>
<feature type="domain" description="FHA" evidence="2">
    <location>
        <begin position="115"/>
        <end position="174"/>
    </location>
</feature>
<evidence type="ECO:0000256" key="1">
    <source>
        <dbReference type="ARBA" id="ARBA00022553"/>
    </source>
</evidence>
<name>A0ABP9SRD3_9ACTN</name>
<dbReference type="Pfam" id="PF00498">
    <property type="entry name" value="FHA"/>
    <property type="match status" value="1"/>
</dbReference>
<comment type="caution">
    <text evidence="3">The sequence shown here is derived from an EMBL/GenBank/DDBJ whole genome shotgun (WGS) entry which is preliminary data.</text>
</comment>
<gene>
    <name evidence="3" type="ORF">GCM10023322_74730</name>
</gene>
<evidence type="ECO:0000313" key="4">
    <source>
        <dbReference type="Proteomes" id="UP001501570"/>
    </source>
</evidence>
<dbReference type="InterPro" id="IPR008984">
    <property type="entry name" value="SMAD_FHA_dom_sf"/>
</dbReference>
<organism evidence="3 4">
    <name type="scientific">Rugosimonospora acidiphila</name>
    <dbReference type="NCBI Taxonomy" id="556531"/>
    <lineage>
        <taxon>Bacteria</taxon>
        <taxon>Bacillati</taxon>
        <taxon>Actinomycetota</taxon>
        <taxon>Actinomycetes</taxon>
        <taxon>Micromonosporales</taxon>
        <taxon>Micromonosporaceae</taxon>
        <taxon>Rugosimonospora</taxon>
    </lineage>
</organism>
<dbReference type="CDD" id="cd00060">
    <property type="entry name" value="FHA"/>
    <property type="match status" value="1"/>
</dbReference>
<keyword evidence="1" id="KW-0597">Phosphoprotein</keyword>
<proteinExistence type="predicted"/>
<reference evidence="4" key="1">
    <citation type="journal article" date="2019" name="Int. J. Syst. Evol. Microbiol.">
        <title>The Global Catalogue of Microorganisms (GCM) 10K type strain sequencing project: providing services to taxonomists for standard genome sequencing and annotation.</title>
        <authorList>
            <consortium name="The Broad Institute Genomics Platform"/>
            <consortium name="The Broad Institute Genome Sequencing Center for Infectious Disease"/>
            <person name="Wu L."/>
            <person name="Ma J."/>
        </authorList>
    </citation>
    <scope>NUCLEOTIDE SEQUENCE [LARGE SCALE GENOMIC DNA]</scope>
    <source>
        <strain evidence="4">JCM 18304</strain>
    </source>
</reference>
<accession>A0ABP9SRD3</accession>
<dbReference type="InterPro" id="IPR000253">
    <property type="entry name" value="FHA_dom"/>
</dbReference>